<dbReference type="SUPFAM" id="SSF51905">
    <property type="entry name" value="FAD/NAD(P)-binding domain"/>
    <property type="match status" value="2"/>
</dbReference>
<evidence type="ECO:0000259" key="6">
    <source>
        <dbReference type="Pfam" id="PF07992"/>
    </source>
</evidence>
<evidence type="ECO:0000313" key="7">
    <source>
        <dbReference type="EMBL" id="MBM7588043.1"/>
    </source>
</evidence>
<name>A0ABS2NJK1_9BACI</name>
<gene>
    <name evidence="7" type="ORF">JOC86_004618</name>
</gene>
<dbReference type="PANTHER" id="PTHR42913">
    <property type="entry name" value="APOPTOSIS-INDUCING FACTOR 1"/>
    <property type="match status" value="1"/>
</dbReference>
<accession>A0ABS2NJK1</accession>
<keyword evidence="4" id="KW-0274">FAD</keyword>
<dbReference type="Gene3D" id="3.50.50.100">
    <property type="match status" value="1"/>
</dbReference>
<dbReference type="Pfam" id="PF07992">
    <property type="entry name" value="Pyr_redox_2"/>
    <property type="match status" value="1"/>
</dbReference>
<dbReference type="Proteomes" id="UP001646157">
    <property type="component" value="Unassembled WGS sequence"/>
</dbReference>
<sequence>MKTVVLVGGGHSHLYCLKQLQKERHSDMNWVLVSNSKYQYYSDMFAGYTEGIYSDEDCRVNLEQLCERSKVSFVQGTVLSIDPHQQVILTDQGHIQRYDIISFNIGSKNTTDFVDGLDQNNERTRLSHLVPEKIDVIREGENPVIIGNGFKGLEFGLSLLAWKKNQQKEKPNVTIIHSAPLEARSIGFEKMSMLVQEKSGSLIASKPKSIDDAFIYTEDGRRIPFSHLIDIGEPSAPKIFQSSPLKVDDKGFLLTHPTLQSVSKENVFGVGSCTSIKKGSETSKGHGIKQGPFLWENIHHLIGGKSLTPYKPRTYRFSIMSTGGKKGLLTYGRYSSYGKWQWKLKNLLNRRYIAKYK</sequence>
<protein>
    <submittedName>
        <fullName evidence="7">NADH dehydrogenase FAD-containing subunit</fullName>
    </submittedName>
</protein>
<dbReference type="InterPro" id="IPR036188">
    <property type="entry name" value="FAD/NAD-bd_sf"/>
</dbReference>
<comment type="cofactor">
    <cofactor evidence="1">
        <name>FAD</name>
        <dbReference type="ChEBI" id="CHEBI:57692"/>
    </cofactor>
</comment>
<dbReference type="RefSeq" id="WP_205175408.1">
    <property type="nucleotide sequence ID" value="NZ_JAFBDZ010000007.1"/>
</dbReference>
<dbReference type="PANTHER" id="PTHR42913:SF9">
    <property type="entry name" value="SLR1591 PROTEIN"/>
    <property type="match status" value="1"/>
</dbReference>
<comment type="similarity">
    <text evidence="2">Belongs to the NADH dehydrogenase family.</text>
</comment>
<organism evidence="7 8">
    <name type="scientific">Rossellomorea pakistanensis</name>
    <dbReference type="NCBI Taxonomy" id="992288"/>
    <lineage>
        <taxon>Bacteria</taxon>
        <taxon>Bacillati</taxon>
        <taxon>Bacillota</taxon>
        <taxon>Bacilli</taxon>
        <taxon>Bacillales</taxon>
        <taxon>Bacillaceae</taxon>
        <taxon>Rossellomorea</taxon>
    </lineage>
</organism>
<evidence type="ECO:0000256" key="3">
    <source>
        <dbReference type="ARBA" id="ARBA00022630"/>
    </source>
</evidence>
<keyword evidence="5" id="KW-0560">Oxidoreductase</keyword>
<evidence type="ECO:0000313" key="8">
    <source>
        <dbReference type="Proteomes" id="UP001646157"/>
    </source>
</evidence>
<dbReference type="EMBL" id="JAFBDZ010000007">
    <property type="protein sequence ID" value="MBM7588043.1"/>
    <property type="molecule type" value="Genomic_DNA"/>
</dbReference>
<dbReference type="InterPro" id="IPR051169">
    <property type="entry name" value="NADH-Q_oxidoreductase"/>
</dbReference>
<reference evidence="7 8" key="1">
    <citation type="submission" date="2021-01" db="EMBL/GenBank/DDBJ databases">
        <title>Genomic Encyclopedia of Type Strains, Phase IV (KMG-IV): sequencing the most valuable type-strain genomes for metagenomic binning, comparative biology and taxonomic classification.</title>
        <authorList>
            <person name="Goeker M."/>
        </authorList>
    </citation>
    <scope>NUCLEOTIDE SEQUENCE [LARGE SCALE GENOMIC DNA]</scope>
    <source>
        <strain evidence="7 8">DSM 24834</strain>
    </source>
</reference>
<keyword evidence="3" id="KW-0285">Flavoprotein</keyword>
<dbReference type="InterPro" id="IPR023753">
    <property type="entry name" value="FAD/NAD-binding_dom"/>
</dbReference>
<evidence type="ECO:0000256" key="4">
    <source>
        <dbReference type="ARBA" id="ARBA00022827"/>
    </source>
</evidence>
<comment type="caution">
    <text evidence="7">The sequence shown here is derived from an EMBL/GenBank/DDBJ whole genome shotgun (WGS) entry which is preliminary data.</text>
</comment>
<evidence type="ECO:0000256" key="5">
    <source>
        <dbReference type="ARBA" id="ARBA00023002"/>
    </source>
</evidence>
<keyword evidence="8" id="KW-1185">Reference proteome</keyword>
<evidence type="ECO:0000256" key="1">
    <source>
        <dbReference type="ARBA" id="ARBA00001974"/>
    </source>
</evidence>
<feature type="domain" description="FAD/NAD(P)-binding" evidence="6">
    <location>
        <begin position="3"/>
        <end position="278"/>
    </location>
</feature>
<evidence type="ECO:0000256" key="2">
    <source>
        <dbReference type="ARBA" id="ARBA00005272"/>
    </source>
</evidence>
<proteinExistence type="inferred from homology"/>